<sequence length="82" mass="9258">MERLGCQATEEDADKVITFAMMLWSEQLADGLGEPGEEAASERIDNWLSNRTYEWRVLWDAANGNVSARDHVRREAGLPFAC</sequence>
<evidence type="ECO:0000313" key="2">
    <source>
        <dbReference type="Proteomes" id="UP000236649"/>
    </source>
</evidence>
<dbReference type="Proteomes" id="UP000236649">
    <property type="component" value="Chromosome 4"/>
</dbReference>
<dbReference type="EMBL" id="CP026108">
    <property type="protein sequence ID" value="AUT75772.1"/>
    <property type="molecule type" value="Genomic_DNA"/>
</dbReference>
<dbReference type="AlphaFoldDB" id="A0AAN1MQJ7"/>
<dbReference type="KEGG" id="phs:C2L64_46505"/>
<name>A0AAN1MQJ7_9BURK</name>
<accession>A0AAN1MQJ7</accession>
<protein>
    <submittedName>
        <fullName evidence="1">Uncharacterized protein</fullName>
    </submittedName>
</protein>
<proteinExistence type="predicted"/>
<evidence type="ECO:0000313" key="1">
    <source>
        <dbReference type="EMBL" id="AUT75772.1"/>
    </source>
</evidence>
<reference evidence="1 2" key="1">
    <citation type="submission" date="2018-01" db="EMBL/GenBank/DDBJ databases">
        <title>Species boundaries and ecological features among Paraburkholderia terrae DSMZ17804T, P. hospita DSMZ17164T and P. caribensis DSMZ13236T.</title>
        <authorList>
            <person name="Pratama A.A."/>
        </authorList>
    </citation>
    <scope>NUCLEOTIDE SEQUENCE [LARGE SCALE GENOMIC DNA]</scope>
    <source>
        <strain evidence="1 2">DSM 17164</strain>
    </source>
</reference>
<organism evidence="1 2">
    <name type="scientific">Paraburkholderia hospita</name>
    <dbReference type="NCBI Taxonomy" id="169430"/>
    <lineage>
        <taxon>Bacteria</taxon>
        <taxon>Pseudomonadati</taxon>
        <taxon>Pseudomonadota</taxon>
        <taxon>Betaproteobacteria</taxon>
        <taxon>Burkholderiales</taxon>
        <taxon>Burkholderiaceae</taxon>
        <taxon>Paraburkholderia</taxon>
    </lineage>
</organism>
<gene>
    <name evidence="1" type="ORF">C2L64_46505</name>
</gene>